<dbReference type="InterPro" id="IPR039448">
    <property type="entry name" value="Beta_helix"/>
</dbReference>
<dbReference type="EMBL" id="UINC01149584">
    <property type="protein sequence ID" value="SVD42154.1"/>
    <property type="molecule type" value="Genomic_DNA"/>
</dbReference>
<dbReference type="AlphaFoldDB" id="A0A382V6P3"/>
<evidence type="ECO:0000313" key="2">
    <source>
        <dbReference type="EMBL" id="SVD42154.1"/>
    </source>
</evidence>
<proteinExistence type="predicted"/>
<evidence type="ECO:0000259" key="1">
    <source>
        <dbReference type="Pfam" id="PF13229"/>
    </source>
</evidence>
<feature type="non-terminal residue" evidence="2">
    <location>
        <position position="1"/>
    </location>
</feature>
<dbReference type="Gene3D" id="2.160.20.10">
    <property type="entry name" value="Single-stranded right-handed beta-helix, Pectin lyase-like"/>
    <property type="match status" value="1"/>
</dbReference>
<organism evidence="2">
    <name type="scientific">marine metagenome</name>
    <dbReference type="NCBI Taxonomy" id="408172"/>
    <lineage>
        <taxon>unclassified sequences</taxon>
        <taxon>metagenomes</taxon>
        <taxon>ecological metagenomes</taxon>
    </lineage>
</organism>
<dbReference type="InterPro" id="IPR006626">
    <property type="entry name" value="PbH1"/>
</dbReference>
<feature type="domain" description="Right handed beta helix" evidence="1">
    <location>
        <begin position="93"/>
        <end position="244"/>
    </location>
</feature>
<dbReference type="SUPFAM" id="SSF51126">
    <property type="entry name" value="Pectin lyase-like"/>
    <property type="match status" value="1"/>
</dbReference>
<sequence>GALMTFEHNIFSRYNYFLNSNNYMYGGSILTIDDNVMEDGGYYFIDELRLYDVTEDGPTKMVMTNNDINSSYAAFDYIHINNYSEDEYSVIMKDNNITLYNNSKMRFNGASMTQGSVLLEGNVYTNVGLEFTNMKEALVTGNTIQSYTDNYALYMYTSNVVVEYNDIIDNKRTGIYVNTDFNYLSAADTIRYNTITGNNEYNNSGYAGIVIENYANPVIWQNNIHGNTISDIYNNSSVNDIDARFNYLGEETLTEIGSGDNPQNLTKIYDEFDNADKGFVNYAGWLS</sequence>
<dbReference type="InterPro" id="IPR011050">
    <property type="entry name" value="Pectin_lyase_fold/virulence"/>
</dbReference>
<dbReference type="Pfam" id="PF13229">
    <property type="entry name" value="Beta_helix"/>
    <property type="match status" value="1"/>
</dbReference>
<reference evidence="2" key="1">
    <citation type="submission" date="2018-05" db="EMBL/GenBank/DDBJ databases">
        <authorList>
            <person name="Lanie J.A."/>
            <person name="Ng W.-L."/>
            <person name="Kazmierczak K.M."/>
            <person name="Andrzejewski T.M."/>
            <person name="Davidsen T.M."/>
            <person name="Wayne K.J."/>
            <person name="Tettelin H."/>
            <person name="Glass J.I."/>
            <person name="Rusch D."/>
            <person name="Podicherti R."/>
            <person name="Tsui H.-C.T."/>
            <person name="Winkler M.E."/>
        </authorList>
    </citation>
    <scope>NUCLEOTIDE SEQUENCE</scope>
</reference>
<name>A0A382V6P3_9ZZZZ</name>
<dbReference type="InterPro" id="IPR012334">
    <property type="entry name" value="Pectin_lyas_fold"/>
</dbReference>
<dbReference type="SMART" id="SM00710">
    <property type="entry name" value="PbH1"/>
    <property type="match status" value="2"/>
</dbReference>
<protein>
    <recommendedName>
        <fullName evidence="1">Right handed beta helix domain-containing protein</fullName>
    </recommendedName>
</protein>
<gene>
    <name evidence="2" type="ORF">METZ01_LOCUS395008</name>
</gene>
<accession>A0A382V6P3</accession>
<feature type="non-terminal residue" evidence="2">
    <location>
        <position position="287"/>
    </location>
</feature>